<evidence type="ECO:0000313" key="2">
    <source>
        <dbReference type="EMBL" id="KJA23538.1"/>
    </source>
</evidence>
<dbReference type="AlphaFoldDB" id="A0A0D2MIP3"/>
<feature type="compositionally biased region" description="Polar residues" evidence="1">
    <location>
        <begin position="8"/>
        <end position="24"/>
    </location>
</feature>
<feature type="region of interest" description="Disordered" evidence="1">
    <location>
        <begin position="1"/>
        <end position="36"/>
    </location>
</feature>
<dbReference type="EMBL" id="KN817542">
    <property type="protein sequence ID" value="KJA23538.1"/>
    <property type="molecule type" value="Genomic_DNA"/>
</dbReference>
<feature type="region of interest" description="Disordered" evidence="1">
    <location>
        <begin position="74"/>
        <end position="256"/>
    </location>
</feature>
<protein>
    <submittedName>
        <fullName evidence="2">Uncharacterized protein</fullName>
    </submittedName>
</protein>
<reference evidence="3" key="1">
    <citation type="submission" date="2014-04" db="EMBL/GenBank/DDBJ databases">
        <title>Evolutionary Origins and Diversification of the Mycorrhizal Mutualists.</title>
        <authorList>
            <consortium name="DOE Joint Genome Institute"/>
            <consortium name="Mycorrhizal Genomics Consortium"/>
            <person name="Kohler A."/>
            <person name="Kuo A."/>
            <person name="Nagy L.G."/>
            <person name="Floudas D."/>
            <person name="Copeland A."/>
            <person name="Barry K.W."/>
            <person name="Cichocki N."/>
            <person name="Veneault-Fourrey C."/>
            <person name="LaButti K."/>
            <person name="Lindquist E.A."/>
            <person name="Lipzen A."/>
            <person name="Lundell T."/>
            <person name="Morin E."/>
            <person name="Murat C."/>
            <person name="Riley R."/>
            <person name="Ohm R."/>
            <person name="Sun H."/>
            <person name="Tunlid A."/>
            <person name="Henrissat B."/>
            <person name="Grigoriev I.V."/>
            <person name="Hibbett D.S."/>
            <person name="Martin F."/>
        </authorList>
    </citation>
    <scope>NUCLEOTIDE SEQUENCE [LARGE SCALE GENOMIC DNA]</scope>
    <source>
        <strain evidence="3">FD-334 SS-4</strain>
    </source>
</reference>
<feature type="region of interest" description="Disordered" evidence="1">
    <location>
        <begin position="44"/>
        <end position="63"/>
    </location>
</feature>
<feature type="compositionally biased region" description="Polar residues" evidence="1">
    <location>
        <begin position="74"/>
        <end position="83"/>
    </location>
</feature>
<name>A0A0D2MIP3_HYPSF</name>
<evidence type="ECO:0000256" key="1">
    <source>
        <dbReference type="SAM" id="MobiDB-lite"/>
    </source>
</evidence>
<feature type="compositionally biased region" description="Basic and acidic residues" evidence="1">
    <location>
        <begin position="44"/>
        <end position="56"/>
    </location>
</feature>
<gene>
    <name evidence="2" type="ORF">HYPSUDRAFT_201267</name>
</gene>
<proteinExistence type="predicted"/>
<sequence>MAPRKNTGRTAPTKQAGASPSPAKTVQPKRTRRTKAEMNAAKEAKEVALKKKEAQKRQKLTNVAQAADNVVLSMQAQESSQSRFRPPGPLKRTYAQLNVTDDEDQPVSRTVPPQSDDQQSDFYHPSVENSPCSESFIDPASESQSDASEALPKKKKRSRKASVLAEIQAQRQHLDPIFEEQEVVEKGQEETTTGKLPPSRQLPFKAGLKKSWVPTQTDDTEAGGSVKTRLSKPANKSGIPEDESDTEEYAAAKSSPIKAGKRVTSAVCDSNSLTYFLMLTSP</sequence>
<feature type="compositionally biased region" description="Polar residues" evidence="1">
    <location>
        <begin position="107"/>
        <end position="133"/>
    </location>
</feature>
<evidence type="ECO:0000313" key="3">
    <source>
        <dbReference type="Proteomes" id="UP000054270"/>
    </source>
</evidence>
<organism evidence="2 3">
    <name type="scientific">Hypholoma sublateritium (strain FD-334 SS-4)</name>
    <dbReference type="NCBI Taxonomy" id="945553"/>
    <lineage>
        <taxon>Eukaryota</taxon>
        <taxon>Fungi</taxon>
        <taxon>Dikarya</taxon>
        <taxon>Basidiomycota</taxon>
        <taxon>Agaricomycotina</taxon>
        <taxon>Agaricomycetes</taxon>
        <taxon>Agaricomycetidae</taxon>
        <taxon>Agaricales</taxon>
        <taxon>Agaricineae</taxon>
        <taxon>Strophariaceae</taxon>
        <taxon>Hypholoma</taxon>
    </lineage>
</organism>
<accession>A0A0D2MIP3</accession>
<keyword evidence="3" id="KW-1185">Reference proteome</keyword>
<dbReference type="Proteomes" id="UP000054270">
    <property type="component" value="Unassembled WGS sequence"/>
</dbReference>